<sequence>MTVIVISDDDDETPAGQINSVVPESRKTGKMGQQYAFRANPMGRPKYGERGVDVSTRLPDDVRHRENLPVNQVPEIQSQSSLKALSVLPGTATGSDASVAHLNAPDIDMNNVDLQGPNGTTHMPAIYPVPFDAPNRMFRSDVPAHLLPLLDHILCYFDRYRLEPFIGDILDVLHMLTQTGIAPGYFIQDGIAALSQLAREANLPESTRGVVHLRSLQFAKNDLQRFNTKVRGHRLWQESLEDEHKQLVKVATEQLGFRVDMAYTGQTDRTLARRELDAWSACALGKIYQDVILSLPGSYRMVAIIDISSRSARFGDMAELTAQAIVGFDRALNKLFWAKSHRFKIAKELSELCSKRSPPTERSVNDLPIVLDDVGVSNGYIDRNLRSPTVQALSDLRSRVGGGLTFTVVNLLRGKGSNDLARLAPGDAASQIAYLQTRPYAIFGGVRAMQAICDLRVLYNAGTEQFLEYGLDVHSGAFVEAQWASSGQQFIFCCTPHPGAGAHAPYSTTQLWNWDQTTAAIVIGYEVIHGGTQSAGIIEVAQKWLRSTKQERAILNKNELQSLHSQEQWKWIEEHVIKRRPADFLCWIDEMRPQPAGSGPLRQAGKKGITTWSGFVRRDDKDRQTRVSASLNNPKWSVKQINVGEWIEYHYTADGLVLLGPEPNDIRSRIPWQDLVDSAGGWPFLYAAIVYNSVSIDRIQSLLEDPERDMTGQQVFENRVPEALRPTVLELVAGRIDFTYYAPRWRLMAREDDQYQAYSTTSLDCNGAIRWFRNVGDGAIAPFFLLTKQGVQAGERLRPVFEDGNLFFVNEAGDNRAKTSILGLWIQGGRNRLLVDVALLMGLVDPHSLPFIDELEDDASMSELFVLRVPQEDTRHKIIDLFKKRLNMTNVDLNLFNSNSRYVDPLHDIPAAYRAVASYQWTRSSVSQCKAFQFSIGGLRGRAGNGDRLRLVITRKRAQLLRENKTEAWGSDITELWSGGKKLPVIPLLGLVLGILTLEDLTAKQSITSLVAGQGRR</sequence>
<proteinExistence type="predicted"/>
<accession>A0AAW0C868</accession>
<gene>
    <name evidence="1" type="ORF">R3P38DRAFT_742736</name>
</gene>
<name>A0AAW0C868_9AGAR</name>
<evidence type="ECO:0000313" key="2">
    <source>
        <dbReference type="Proteomes" id="UP001362999"/>
    </source>
</evidence>
<protein>
    <submittedName>
        <fullName evidence="1">Uncharacterized protein</fullName>
    </submittedName>
</protein>
<reference evidence="1 2" key="1">
    <citation type="journal article" date="2024" name="J Genomics">
        <title>Draft genome sequencing and assembly of Favolaschia claudopus CIRM-BRFM 2984 isolated from oak limbs.</title>
        <authorList>
            <person name="Navarro D."/>
            <person name="Drula E."/>
            <person name="Chaduli D."/>
            <person name="Cazenave R."/>
            <person name="Ahrendt S."/>
            <person name="Wang J."/>
            <person name="Lipzen A."/>
            <person name="Daum C."/>
            <person name="Barry K."/>
            <person name="Grigoriev I.V."/>
            <person name="Favel A."/>
            <person name="Rosso M.N."/>
            <person name="Martin F."/>
        </authorList>
    </citation>
    <scope>NUCLEOTIDE SEQUENCE [LARGE SCALE GENOMIC DNA]</scope>
    <source>
        <strain evidence="1 2">CIRM-BRFM 2984</strain>
    </source>
</reference>
<evidence type="ECO:0000313" key="1">
    <source>
        <dbReference type="EMBL" id="KAK7033860.1"/>
    </source>
</evidence>
<dbReference type="Proteomes" id="UP001362999">
    <property type="component" value="Unassembled WGS sequence"/>
</dbReference>
<organism evidence="1 2">
    <name type="scientific">Favolaschia claudopus</name>
    <dbReference type="NCBI Taxonomy" id="2862362"/>
    <lineage>
        <taxon>Eukaryota</taxon>
        <taxon>Fungi</taxon>
        <taxon>Dikarya</taxon>
        <taxon>Basidiomycota</taxon>
        <taxon>Agaricomycotina</taxon>
        <taxon>Agaricomycetes</taxon>
        <taxon>Agaricomycetidae</taxon>
        <taxon>Agaricales</taxon>
        <taxon>Marasmiineae</taxon>
        <taxon>Mycenaceae</taxon>
        <taxon>Favolaschia</taxon>
    </lineage>
</organism>
<keyword evidence="2" id="KW-1185">Reference proteome</keyword>
<dbReference type="AlphaFoldDB" id="A0AAW0C868"/>
<comment type="caution">
    <text evidence="1">The sequence shown here is derived from an EMBL/GenBank/DDBJ whole genome shotgun (WGS) entry which is preliminary data.</text>
</comment>
<dbReference type="EMBL" id="JAWWNJ010000022">
    <property type="protein sequence ID" value="KAK7033860.1"/>
    <property type="molecule type" value="Genomic_DNA"/>
</dbReference>